<organism evidence="6 7">
    <name type="scientific">Candidatus Terasakiella magnetica</name>
    <dbReference type="NCBI Taxonomy" id="1867952"/>
    <lineage>
        <taxon>Bacteria</taxon>
        <taxon>Pseudomonadati</taxon>
        <taxon>Pseudomonadota</taxon>
        <taxon>Alphaproteobacteria</taxon>
        <taxon>Rhodospirillales</taxon>
        <taxon>Terasakiellaceae</taxon>
        <taxon>Terasakiella</taxon>
    </lineage>
</organism>
<keyword evidence="1" id="KW-0547">Nucleotide-binding</keyword>
<gene>
    <name evidence="6" type="ORF">MTBPR1_40121</name>
</gene>
<reference evidence="6 7" key="1">
    <citation type="submission" date="2016-07" db="EMBL/GenBank/DDBJ databases">
        <authorList>
            <person name="Lefevre C.T."/>
        </authorList>
    </citation>
    <scope>NUCLEOTIDE SEQUENCE [LARGE SCALE GENOMIC DNA]</scope>
    <source>
        <strain evidence="6">PR1</strain>
    </source>
</reference>
<accession>A0A1C3RIJ3</accession>
<dbReference type="Proteomes" id="UP000231658">
    <property type="component" value="Unassembled WGS sequence"/>
</dbReference>
<dbReference type="InterPro" id="IPR050699">
    <property type="entry name" value="RNA-DNA_Helicase"/>
</dbReference>
<dbReference type="GO" id="GO:0016787">
    <property type="term" value="F:hydrolase activity"/>
    <property type="evidence" value="ECO:0007669"/>
    <property type="project" value="UniProtKB-KW"/>
</dbReference>
<dbReference type="EMBL" id="FLYE01000034">
    <property type="protein sequence ID" value="SCA57098.1"/>
    <property type="molecule type" value="Genomic_DNA"/>
</dbReference>
<dbReference type="GO" id="GO:0004386">
    <property type="term" value="F:helicase activity"/>
    <property type="evidence" value="ECO:0007669"/>
    <property type="project" value="UniProtKB-KW"/>
</dbReference>
<dbReference type="GO" id="GO:0005524">
    <property type="term" value="F:ATP binding"/>
    <property type="evidence" value="ECO:0007669"/>
    <property type="project" value="UniProtKB-KW"/>
</dbReference>
<evidence type="ECO:0000256" key="3">
    <source>
        <dbReference type="ARBA" id="ARBA00022806"/>
    </source>
</evidence>
<keyword evidence="2" id="KW-0378">Hydrolase</keyword>
<name>A0A1C3RIJ3_9PROT</name>
<dbReference type="Gene3D" id="3.40.50.300">
    <property type="entry name" value="P-loop containing nucleotide triphosphate hydrolases"/>
    <property type="match status" value="2"/>
</dbReference>
<dbReference type="SMART" id="SM00490">
    <property type="entry name" value="HELICc"/>
    <property type="match status" value="1"/>
</dbReference>
<sequence length="831" mass="94746">MQVNTSHRARISAVLGPTNTGKTYLALERMMAHSSGIIGFPLRLLARENYDRVVSIKGPEQVALITGEEKIVPPHARYFLCTVESMPLEREVEFIGIDEIQLCSDPDRGHIFTERLLNARGRSETMFMGSLSIAPLIRHLVDEVEFEERPRFSNLTYTGSKKITRLPNRSAIVAFSAAEVYAIAELIRRQKGGAAVVLGALSPRTRNAQVELYQAGEVDYIVATDAIGMGLNMDVDHVAFAALSKFDGHQMRSLRAAEMAQIAGRAGRYMRDGTFGVTADCPPIDSEMVDRLEAHEFENLEQIYWRNSRIRFTTVETLQMDLRRSPQTQGLIRPRICEDEVTLEFLAKNPDVIGHASHPKAVKLLWEVCQVPDFAKTMSDSHPRLLGQIFIHLCTHKNTLPTDWVAGHVQRLERIDGDIDTLTQRLSNIRTWTYISQRSKWLNDPTHWQNVTREIEDKLSDALHEQLTKRFVDRRTSTLMKKLKDKEDLLAAVTKSGDVLVEGHFVGRLEGFHFAADETDNAHAKRAVNSAALKALRQEMERRISVFEEEKDTAFRIRDDGFILWRDHPCARLFKGHDLLSPRLETLSFALLDEPLRQRVKARLHEWLARYILQTLKPLFELDQTKLEGPSRGLAFQLRENLGALARTKVDELVRNIEPKERKILRTKGVVIGRHAIYCPKLLKAAAVRLRADLWVIYYKPEIIPAMPADGLMSFEAETETADDFYTILGYRNFKGRCVRIDMVERLAELAWERTKKHSCPVDGDFTSLAGCSIETMGIILKQLGYHLEKTADDLKVSRKKHHIKKKKAVKKKRPIKIDADSPFAKLKNWK</sequence>
<dbReference type="PANTHER" id="PTHR12131">
    <property type="entry name" value="ATP-DEPENDENT RNA AND DNA HELICASE"/>
    <property type="match status" value="1"/>
</dbReference>
<dbReference type="Pfam" id="PF00271">
    <property type="entry name" value="Helicase_C"/>
    <property type="match status" value="1"/>
</dbReference>
<evidence type="ECO:0000256" key="2">
    <source>
        <dbReference type="ARBA" id="ARBA00022801"/>
    </source>
</evidence>
<dbReference type="STRING" id="1867952.MTBPR1_40121"/>
<dbReference type="InterPro" id="IPR055206">
    <property type="entry name" value="DEXQc_SUV3"/>
</dbReference>
<protein>
    <submittedName>
        <fullName evidence="6">Helicase, C-terminal</fullName>
    </submittedName>
</protein>
<dbReference type="PROSITE" id="PS51194">
    <property type="entry name" value="HELICASE_CTER"/>
    <property type="match status" value="1"/>
</dbReference>
<dbReference type="Pfam" id="PF22527">
    <property type="entry name" value="DEXQc_Suv3"/>
    <property type="match status" value="1"/>
</dbReference>
<keyword evidence="3 6" id="KW-0347">Helicase</keyword>
<proteinExistence type="predicted"/>
<feature type="domain" description="Helicase C-terminal" evidence="5">
    <location>
        <begin position="158"/>
        <end position="323"/>
    </location>
</feature>
<dbReference type="InterPro" id="IPR001650">
    <property type="entry name" value="Helicase_C-like"/>
</dbReference>
<evidence type="ECO:0000313" key="6">
    <source>
        <dbReference type="EMBL" id="SCA57098.1"/>
    </source>
</evidence>
<dbReference type="AlphaFoldDB" id="A0A1C3RIJ3"/>
<keyword evidence="7" id="KW-1185">Reference proteome</keyword>
<dbReference type="InterPro" id="IPR027417">
    <property type="entry name" value="P-loop_NTPase"/>
</dbReference>
<evidence type="ECO:0000256" key="1">
    <source>
        <dbReference type="ARBA" id="ARBA00022741"/>
    </source>
</evidence>
<evidence type="ECO:0000259" key="5">
    <source>
        <dbReference type="PROSITE" id="PS51194"/>
    </source>
</evidence>
<evidence type="ECO:0000256" key="4">
    <source>
        <dbReference type="ARBA" id="ARBA00022840"/>
    </source>
</evidence>
<dbReference type="SUPFAM" id="SSF52540">
    <property type="entry name" value="P-loop containing nucleoside triphosphate hydrolases"/>
    <property type="match status" value="2"/>
</dbReference>
<evidence type="ECO:0000313" key="7">
    <source>
        <dbReference type="Proteomes" id="UP000231658"/>
    </source>
</evidence>
<dbReference type="PANTHER" id="PTHR12131:SF1">
    <property type="entry name" value="ATP-DEPENDENT RNA HELICASE SUPV3L1, MITOCHONDRIAL-RELATED"/>
    <property type="match status" value="1"/>
</dbReference>
<keyword evidence="4" id="KW-0067">ATP-binding</keyword>
<dbReference type="OrthoDB" id="9807155at2"/>